<dbReference type="InterPro" id="IPR038718">
    <property type="entry name" value="SNF2-like_sf"/>
</dbReference>
<dbReference type="InterPro" id="IPR006935">
    <property type="entry name" value="Helicase/UvrB_N"/>
</dbReference>
<proteinExistence type="predicted"/>
<dbReference type="GO" id="GO:0005524">
    <property type="term" value="F:ATP binding"/>
    <property type="evidence" value="ECO:0007669"/>
    <property type="project" value="InterPro"/>
</dbReference>
<dbReference type="SUPFAM" id="SSF52540">
    <property type="entry name" value="P-loop containing nucleoside triphosphate hydrolases"/>
    <property type="match status" value="2"/>
</dbReference>
<dbReference type="InterPro" id="IPR001650">
    <property type="entry name" value="Helicase_C-like"/>
</dbReference>
<name>A0A6C0KMH2_9ZZZZ</name>
<dbReference type="InterPro" id="IPR027417">
    <property type="entry name" value="P-loop_NTPase"/>
</dbReference>
<dbReference type="EMBL" id="MN740928">
    <property type="protein sequence ID" value="QHU18371.1"/>
    <property type="molecule type" value="Genomic_DNA"/>
</dbReference>
<dbReference type="SMART" id="SM00487">
    <property type="entry name" value="DEXDc"/>
    <property type="match status" value="1"/>
</dbReference>
<reference evidence="2" key="1">
    <citation type="journal article" date="2020" name="Nature">
        <title>Giant virus diversity and host interactions through global metagenomics.</title>
        <authorList>
            <person name="Schulz F."/>
            <person name="Roux S."/>
            <person name="Paez-Espino D."/>
            <person name="Jungbluth S."/>
            <person name="Walsh D.A."/>
            <person name="Denef V.J."/>
            <person name="McMahon K.D."/>
            <person name="Konstantinidis K.T."/>
            <person name="Eloe-Fadrosh E.A."/>
            <person name="Kyrpides N.C."/>
            <person name="Woyke T."/>
        </authorList>
    </citation>
    <scope>NUCLEOTIDE SEQUENCE</scope>
    <source>
        <strain evidence="2">GVMAG-S-3300013006-138</strain>
    </source>
</reference>
<dbReference type="Gene3D" id="3.40.50.10810">
    <property type="entry name" value="Tandem AAA-ATPase domain"/>
    <property type="match status" value="1"/>
</dbReference>
<evidence type="ECO:0000313" key="2">
    <source>
        <dbReference type="EMBL" id="QHU18371.1"/>
    </source>
</evidence>
<dbReference type="PROSITE" id="PS51192">
    <property type="entry name" value="HELICASE_ATP_BIND_1"/>
    <property type="match status" value="1"/>
</dbReference>
<dbReference type="Pfam" id="PF00271">
    <property type="entry name" value="Helicase_C"/>
    <property type="match status" value="1"/>
</dbReference>
<dbReference type="Pfam" id="PF04851">
    <property type="entry name" value="ResIII"/>
    <property type="match status" value="1"/>
</dbReference>
<dbReference type="AlphaFoldDB" id="A0A6C0KMH2"/>
<sequence length="1244" mass="141018">MAASAPESQALLERWRRERDPVVKTQLVDELIENGIFAGKDEEEYEIEGGLYPDVDDPQLLPKLLKKLEFQESKQKAITSKDIEEDKDRCRSSEDFEITPVQRFVQRLLSPRTPYRSALLFHGVGVGKTCAAITLAESYLYEYPGRKIYIIAPPNIQEGFRRTIFDREGLTVATKTTSARHRGCTGNTYLDLTGSMKEPNRGIIETRVAKAIKGRYEFFGYTSFYNYIISLLNNVEKSKSLTASAKETAKYEILRAEFSNRVIIIDEAHNLRDNPLEAEDDTADDATVADTAESKAGKKLTPYLREVLESAEGTTLLLMTATPMYNSYVEIVFLLNLLLTNDKFRNMYPEEIFNMRRKDQGIFTPSGKKLLGRVASKYVSFMRGENPLTFPVRLEPQATTRMTIWPKVSPKGEFIDTEDRENCVRLPCVQGFFSRESELMYKEQTSAIVRSSEGLGITNMDILIQAGNWIFPGDEGDEFLERIRQQGFESTFSKERKGSLIYFKNVNEERGASWLLDTNLPAASGKCAILLQRINNCHGVAFVYSRFVASGALTIALALEANGYTCWNREIGFLAEGNQHPLGRQCALCPRHENNHGSVLEEGGIPAHTFKPAKYVLLTGSEELSPNNAKCIDAARSAKNKFGEDVKVVIGSQIAGEGLDLRYIREVFVYDSWYHLNKLEQVVGRGIRNCSHAALDRSMKNCTITLLVNGYATEPVMETIDIYSYRQALKKAIVVGNVTRVLKEQAIDCSLNKDAIIVKGLDPVVMIDSQGVTRPQVNINDTPLTPMCDWLMDCNYECKAADGNLLTLKIPSEDPDTSTYDEYTARFQIHKLLNFFRDVIAKHTPFITFEKIQNNENFKSIPRPVLAALLKEIVDRKEFLINTDHGPFGPSGPGHIILKNSYYVFQPELLQDTSIPIALRLANIPIPRDNFERYKPSKIEKEVEQVQEEEEGILDSEDSQDLWTEVLEWAADIYNGTASVESVPAGLIAEVEKLRKFQSLMKSQKERLEMIVWRYATINDLPEVRHKFAEVVREYMWDEFLTVETKKQILSTQWNDPVLRSVAKDAFWEMDGGLYIRVMSDSSNDIEYLCVEGESVSPCPRAIVEILEKQRALDPLLKKAINVLNTGFKYGFIAFNPKKKQYVFKKGVPPTPNGKVTRGSECSINSATTEELKLLEKFADSLRSSGHSDLGINDAELGRRRIANSVRICTVSDLMLRYMDKVSLKNKRWFYRPLEAKLHNHPLR</sequence>
<feature type="domain" description="Helicase ATP-binding" evidence="1">
    <location>
        <begin position="249"/>
        <end position="341"/>
    </location>
</feature>
<dbReference type="GO" id="GO:0003677">
    <property type="term" value="F:DNA binding"/>
    <property type="evidence" value="ECO:0007669"/>
    <property type="project" value="InterPro"/>
</dbReference>
<dbReference type="CDD" id="cd18785">
    <property type="entry name" value="SF2_C"/>
    <property type="match status" value="1"/>
</dbReference>
<dbReference type="GO" id="GO:0016787">
    <property type="term" value="F:hydrolase activity"/>
    <property type="evidence" value="ECO:0007669"/>
    <property type="project" value="InterPro"/>
</dbReference>
<dbReference type="Gene3D" id="3.40.50.300">
    <property type="entry name" value="P-loop containing nucleotide triphosphate hydrolases"/>
    <property type="match status" value="1"/>
</dbReference>
<protein>
    <recommendedName>
        <fullName evidence="1">Helicase ATP-binding domain-containing protein</fullName>
    </recommendedName>
</protein>
<evidence type="ECO:0000259" key="1">
    <source>
        <dbReference type="PROSITE" id="PS51192"/>
    </source>
</evidence>
<organism evidence="2">
    <name type="scientific">viral metagenome</name>
    <dbReference type="NCBI Taxonomy" id="1070528"/>
    <lineage>
        <taxon>unclassified sequences</taxon>
        <taxon>metagenomes</taxon>
        <taxon>organismal metagenomes</taxon>
    </lineage>
</organism>
<accession>A0A6C0KMH2</accession>
<dbReference type="InterPro" id="IPR014001">
    <property type="entry name" value="Helicase_ATP-bd"/>
</dbReference>